<dbReference type="EMBL" id="JAJFAZ020000008">
    <property type="protein sequence ID" value="KAI5313068.1"/>
    <property type="molecule type" value="Genomic_DNA"/>
</dbReference>
<accession>A0AAD4UUT1</accession>
<protein>
    <submittedName>
        <fullName evidence="1">Uncharacterized protein</fullName>
    </submittedName>
</protein>
<comment type="caution">
    <text evidence="1">The sequence shown here is derived from an EMBL/GenBank/DDBJ whole genome shotgun (WGS) entry which is preliminary data.</text>
</comment>
<reference evidence="1 2" key="1">
    <citation type="journal article" date="2022" name="G3 (Bethesda)">
        <title>Whole-genome sequence and methylome profiling of the almond [Prunus dulcis (Mill.) D.A. Webb] cultivar 'Nonpareil'.</title>
        <authorList>
            <person name="D'Amico-Willman K.M."/>
            <person name="Ouma W.Z."/>
            <person name="Meulia T."/>
            <person name="Sideli G.M."/>
            <person name="Gradziel T.M."/>
            <person name="Fresnedo-Ramirez J."/>
        </authorList>
    </citation>
    <scope>NUCLEOTIDE SEQUENCE [LARGE SCALE GENOMIC DNA]</scope>
    <source>
        <strain evidence="1">Clone GOH B32 T37-40</strain>
    </source>
</reference>
<gene>
    <name evidence="1" type="ORF">L3X38_042242</name>
</gene>
<dbReference type="Proteomes" id="UP001054821">
    <property type="component" value="Chromosome 8"/>
</dbReference>
<organism evidence="1 2">
    <name type="scientific">Prunus dulcis</name>
    <name type="common">Almond</name>
    <name type="synonym">Amygdalus dulcis</name>
    <dbReference type="NCBI Taxonomy" id="3755"/>
    <lineage>
        <taxon>Eukaryota</taxon>
        <taxon>Viridiplantae</taxon>
        <taxon>Streptophyta</taxon>
        <taxon>Embryophyta</taxon>
        <taxon>Tracheophyta</taxon>
        <taxon>Spermatophyta</taxon>
        <taxon>Magnoliopsida</taxon>
        <taxon>eudicotyledons</taxon>
        <taxon>Gunneridae</taxon>
        <taxon>Pentapetalae</taxon>
        <taxon>rosids</taxon>
        <taxon>fabids</taxon>
        <taxon>Rosales</taxon>
        <taxon>Rosaceae</taxon>
        <taxon>Amygdaloideae</taxon>
        <taxon>Amygdaleae</taxon>
        <taxon>Prunus</taxon>
    </lineage>
</organism>
<proteinExistence type="predicted"/>
<dbReference type="AlphaFoldDB" id="A0AAD4UUT1"/>
<evidence type="ECO:0000313" key="1">
    <source>
        <dbReference type="EMBL" id="KAI5313068.1"/>
    </source>
</evidence>
<keyword evidence="2" id="KW-1185">Reference proteome</keyword>
<sequence>MRLFAGPRILGLQPDPQSSALGPSALILQPSALSLQPWPLAFGILPLLFGSSPIYNDPPPRGPEESEGPDITKLIPKAPNHFFASIVWGRLWEAT</sequence>
<evidence type="ECO:0000313" key="2">
    <source>
        <dbReference type="Proteomes" id="UP001054821"/>
    </source>
</evidence>
<name>A0AAD4UUT1_PRUDU</name>